<dbReference type="AlphaFoldDB" id="A0A844Z9T3"/>
<dbReference type="OrthoDB" id="9794241at2"/>
<proteinExistence type="predicted"/>
<keyword evidence="2" id="KW-1185">Reference proteome</keyword>
<name>A0A844Z9T3_9SPHN</name>
<dbReference type="EMBL" id="WTYZ01000001">
    <property type="protein sequence ID" value="MXO83787.1"/>
    <property type="molecule type" value="Genomic_DNA"/>
</dbReference>
<comment type="caution">
    <text evidence="1">The sequence shown here is derived from an EMBL/GenBank/DDBJ whole genome shotgun (WGS) entry which is preliminary data.</text>
</comment>
<dbReference type="Proteomes" id="UP000460290">
    <property type="component" value="Unassembled WGS sequence"/>
</dbReference>
<protein>
    <submittedName>
        <fullName evidence="1">DUF2461 family protein</fullName>
    </submittedName>
</protein>
<dbReference type="Pfam" id="PF09365">
    <property type="entry name" value="DUF2461"/>
    <property type="match status" value="1"/>
</dbReference>
<dbReference type="InterPro" id="IPR012808">
    <property type="entry name" value="CHP02453"/>
</dbReference>
<sequence>MLSPDTVSFLRDLAANNNREWFKANPQRYKEDLKVPAEIFADALASEIG</sequence>
<evidence type="ECO:0000313" key="1">
    <source>
        <dbReference type="EMBL" id="MXO83787.1"/>
    </source>
</evidence>
<accession>A0A844Z9T3</accession>
<evidence type="ECO:0000313" key="2">
    <source>
        <dbReference type="Proteomes" id="UP000460290"/>
    </source>
</evidence>
<gene>
    <name evidence="1" type="ORF">GRI35_10470</name>
</gene>
<reference evidence="1 2" key="1">
    <citation type="submission" date="2019-12" db="EMBL/GenBank/DDBJ databases">
        <title>Genomic-based taxomic classification of the family Erythrobacteraceae.</title>
        <authorList>
            <person name="Xu L."/>
        </authorList>
    </citation>
    <scope>NUCLEOTIDE SEQUENCE [LARGE SCALE GENOMIC DNA]</scope>
    <source>
        <strain evidence="1 2">KCTC 42006</strain>
    </source>
</reference>
<organism evidence="1 2">
    <name type="scientific">Pontixanthobacter aestiaquae</name>
    <dbReference type="NCBI Taxonomy" id="1509367"/>
    <lineage>
        <taxon>Bacteria</taxon>
        <taxon>Pseudomonadati</taxon>
        <taxon>Pseudomonadota</taxon>
        <taxon>Alphaproteobacteria</taxon>
        <taxon>Sphingomonadales</taxon>
        <taxon>Erythrobacteraceae</taxon>
        <taxon>Pontixanthobacter</taxon>
    </lineage>
</organism>